<dbReference type="STRING" id="2094558.A0A314UXQ2"/>
<keyword evidence="3 6" id="KW-1133">Transmembrane helix</keyword>
<feature type="region of interest" description="Disordered" evidence="5">
    <location>
        <begin position="1"/>
        <end position="37"/>
    </location>
</feature>
<gene>
    <name evidence="8" type="ORF">Pyn_10585</name>
</gene>
<reference evidence="8 9" key="1">
    <citation type="submission" date="2018-02" db="EMBL/GenBank/DDBJ databases">
        <title>Draft genome of wild Prunus yedoensis var. nudiflora.</title>
        <authorList>
            <person name="Baek S."/>
            <person name="Kim J.-H."/>
            <person name="Choi K."/>
            <person name="Kim G.-B."/>
            <person name="Cho A."/>
            <person name="Jang H."/>
            <person name="Shin C.-H."/>
            <person name="Yu H.-J."/>
            <person name="Mun J.-H."/>
        </authorList>
    </citation>
    <scope>NUCLEOTIDE SEQUENCE [LARGE SCALE GENOMIC DNA]</scope>
    <source>
        <strain evidence="9">cv. Jeju island</strain>
        <tissue evidence="8">Leaf</tissue>
    </source>
</reference>
<evidence type="ECO:0000256" key="2">
    <source>
        <dbReference type="ARBA" id="ARBA00022692"/>
    </source>
</evidence>
<sequence>MTDPTRPVTGYPAPPYAQPNGGYPYSANPTQTQPRGPYSNAYNPRAAFIRRFVGAMVALFVIVGCILLVVWLILRPKVPDFRVDSLSLSNFNVSSSSPSVTGTWSVGFIVYNPNKKLSIRYDDVESSIYYGPGFISETRVPPFAQGTKDRTSVNATFSAANSFVGAPVARGIDADRARGSVSFNVRLLARVEFRRGGWRLRRRLLRVLCRGVAVSLSSKGGLGTLGGGSRDCQVVV</sequence>
<dbReference type="Pfam" id="PF03168">
    <property type="entry name" value="LEA_2"/>
    <property type="match status" value="1"/>
</dbReference>
<evidence type="ECO:0000256" key="6">
    <source>
        <dbReference type="SAM" id="Phobius"/>
    </source>
</evidence>
<feature type="domain" description="Late embryogenesis abundant protein LEA-2 subgroup" evidence="7">
    <location>
        <begin position="110"/>
        <end position="192"/>
    </location>
</feature>
<keyword evidence="2 6" id="KW-0812">Transmembrane</keyword>
<evidence type="ECO:0000256" key="3">
    <source>
        <dbReference type="ARBA" id="ARBA00022989"/>
    </source>
</evidence>
<dbReference type="GO" id="GO:0098542">
    <property type="term" value="P:defense response to other organism"/>
    <property type="evidence" value="ECO:0007669"/>
    <property type="project" value="InterPro"/>
</dbReference>
<evidence type="ECO:0000256" key="1">
    <source>
        <dbReference type="ARBA" id="ARBA00004167"/>
    </source>
</evidence>
<dbReference type="GO" id="GO:0005886">
    <property type="term" value="C:plasma membrane"/>
    <property type="evidence" value="ECO:0007669"/>
    <property type="project" value="TreeGrafter"/>
</dbReference>
<organism evidence="8 9">
    <name type="scientific">Prunus yedoensis var. nudiflora</name>
    <dbReference type="NCBI Taxonomy" id="2094558"/>
    <lineage>
        <taxon>Eukaryota</taxon>
        <taxon>Viridiplantae</taxon>
        <taxon>Streptophyta</taxon>
        <taxon>Embryophyta</taxon>
        <taxon>Tracheophyta</taxon>
        <taxon>Spermatophyta</taxon>
        <taxon>Magnoliopsida</taxon>
        <taxon>eudicotyledons</taxon>
        <taxon>Gunneridae</taxon>
        <taxon>Pentapetalae</taxon>
        <taxon>rosids</taxon>
        <taxon>fabids</taxon>
        <taxon>Rosales</taxon>
        <taxon>Rosaceae</taxon>
        <taxon>Amygdaloideae</taxon>
        <taxon>Amygdaleae</taxon>
        <taxon>Prunus</taxon>
    </lineage>
</organism>
<proteinExistence type="predicted"/>
<dbReference type="PANTHER" id="PTHR31234:SF55">
    <property type="entry name" value="LATE EMBRYOGENESIS ABUNDANT (LEA) HYDROXYPROLINE-RICH GLYCOPROTEIN FAMILY"/>
    <property type="match status" value="1"/>
</dbReference>
<comment type="caution">
    <text evidence="8">The sequence shown here is derived from an EMBL/GenBank/DDBJ whole genome shotgun (WGS) entry which is preliminary data.</text>
</comment>
<dbReference type="OrthoDB" id="695142at2759"/>
<dbReference type="PANTHER" id="PTHR31234">
    <property type="entry name" value="LATE EMBRYOGENESIS ABUNDANT (LEA) HYDROXYPROLINE-RICH GLYCOPROTEIN FAMILY"/>
    <property type="match status" value="1"/>
</dbReference>
<keyword evidence="4 6" id="KW-0472">Membrane</keyword>
<protein>
    <submittedName>
        <fullName evidence="8">NDR1/HIN1-like protein 10</fullName>
    </submittedName>
</protein>
<keyword evidence="9" id="KW-1185">Reference proteome</keyword>
<dbReference type="Proteomes" id="UP000250321">
    <property type="component" value="Unassembled WGS sequence"/>
</dbReference>
<evidence type="ECO:0000256" key="4">
    <source>
        <dbReference type="ARBA" id="ARBA00023136"/>
    </source>
</evidence>
<comment type="subcellular location">
    <subcellularLocation>
        <location evidence="1">Membrane</location>
        <topology evidence="1">Single-pass membrane protein</topology>
    </subcellularLocation>
</comment>
<name>A0A314UXQ2_PRUYE</name>
<accession>A0A314UXQ2</accession>
<dbReference type="AlphaFoldDB" id="A0A314UXQ2"/>
<dbReference type="InterPro" id="IPR044839">
    <property type="entry name" value="NDR1-like"/>
</dbReference>
<dbReference type="InterPro" id="IPR004864">
    <property type="entry name" value="LEA_2"/>
</dbReference>
<evidence type="ECO:0000313" key="9">
    <source>
        <dbReference type="Proteomes" id="UP000250321"/>
    </source>
</evidence>
<evidence type="ECO:0000313" key="8">
    <source>
        <dbReference type="EMBL" id="PQM42200.1"/>
    </source>
</evidence>
<dbReference type="EMBL" id="PJQY01002858">
    <property type="protein sequence ID" value="PQM42200.1"/>
    <property type="molecule type" value="Genomic_DNA"/>
</dbReference>
<evidence type="ECO:0000256" key="5">
    <source>
        <dbReference type="SAM" id="MobiDB-lite"/>
    </source>
</evidence>
<evidence type="ECO:0000259" key="7">
    <source>
        <dbReference type="Pfam" id="PF03168"/>
    </source>
</evidence>
<feature type="transmembrane region" description="Helical" evidence="6">
    <location>
        <begin position="52"/>
        <end position="73"/>
    </location>
</feature>